<dbReference type="InterPro" id="IPR003395">
    <property type="entry name" value="RecF/RecN/SMC_N"/>
</dbReference>
<name>A0A2A6Z995_9FIRM</name>
<dbReference type="InterPro" id="IPR004604">
    <property type="entry name" value="DNA_recomb/repair_RecN"/>
</dbReference>
<evidence type="ECO:0000256" key="3">
    <source>
        <dbReference type="ARBA" id="ARBA00021315"/>
    </source>
</evidence>
<dbReference type="GO" id="GO:0006310">
    <property type="term" value="P:DNA recombination"/>
    <property type="evidence" value="ECO:0007669"/>
    <property type="project" value="InterPro"/>
</dbReference>
<evidence type="ECO:0000256" key="4">
    <source>
        <dbReference type="ARBA" id="ARBA00022741"/>
    </source>
</evidence>
<dbReference type="PANTHER" id="PTHR11059">
    <property type="entry name" value="DNA REPAIR PROTEIN RECN"/>
    <property type="match status" value="1"/>
</dbReference>
<feature type="domain" description="RecF/RecN/SMC N-terminal" evidence="10">
    <location>
        <begin position="2"/>
        <end position="501"/>
    </location>
</feature>
<keyword evidence="7 9" id="KW-0234">DNA repair</keyword>
<keyword evidence="5 9" id="KW-0227">DNA damage</keyword>
<dbReference type="GO" id="GO:0043590">
    <property type="term" value="C:bacterial nucleoid"/>
    <property type="evidence" value="ECO:0007669"/>
    <property type="project" value="TreeGrafter"/>
</dbReference>
<protein>
    <recommendedName>
        <fullName evidence="3 9">DNA repair protein RecN</fullName>
    </recommendedName>
    <alternativeName>
        <fullName evidence="8 9">Recombination protein N</fullName>
    </alternativeName>
</protein>
<evidence type="ECO:0000256" key="1">
    <source>
        <dbReference type="ARBA" id="ARBA00003618"/>
    </source>
</evidence>
<evidence type="ECO:0000313" key="11">
    <source>
        <dbReference type="EMBL" id="PDX57936.1"/>
    </source>
</evidence>
<dbReference type="GO" id="GO:0006281">
    <property type="term" value="P:DNA repair"/>
    <property type="evidence" value="ECO:0007669"/>
    <property type="project" value="UniProtKB-KW"/>
</dbReference>
<dbReference type="Gene3D" id="3.40.50.300">
    <property type="entry name" value="P-loop containing nucleotide triphosphate hydrolases"/>
    <property type="match status" value="2"/>
</dbReference>
<evidence type="ECO:0000256" key="9">
    <source>
        <dbReference type="PIRNR" id="PIRNR003128"/>
    </source>
</evidence>
<dbReference type="EMBL" id="NMTQ01000036">
    <property type="protein sequence ID" value="PDX57936.1"/>
    <property type="molecule type" value="Genomic_DNA"/>
</dbReference>
<dbReference type="GO" id="GO:0005524">
    <property type="term" value="F:ATP binding"/>
    <property type="evidence" value="ECO:0007669"/>
    <property type="project" value="UniProtKB-KW"/>
</dbReference>
<dbReference type="PANTHER" id="PTHR11059:SF0">
    <property type="entry name" value="DNA REPAIR PROTEIN RECN"/>
    <property type="match status" value="1"/>
</dbReference>
<evidence type="ECO:0000256" key="8">
    <source>
        <dbReference type="ARBA" id="ARBA00033408"/>
    </source>
</evidence>
<dbReference type="PIRSF" id="PIRSF003128">
    <property type="entry name" value="RecN"/>
    <property type="match status" value="1"/>
</dbReference>
<dbReference type="InterPro" id="IPR027417">
    <property type="entry name" value="P-loop_NTPase"/>
</dbReference>
<evidence type="ECO:0000256" key="6">
    <source>
        <dbReference type="ARBA" id="ARBA00022840"/>
    </source>
</evidence>
<comment type="similarity">
    <text evidence="2 9">Belongs to the RecN family.</text>
</comment>
<dbReference type="FunFam" id="3.40.50.300:FF:000319">
    <property type="entry name" value="DNA repair protein RecN"/>
    <property type="match status" value="1"/>
</dbReference>
<keyword evidence="6" id="KW-0067">ATP-binding</keyword>
<evidence type="ECO:0000259" key="10">
    <source>
        <dbReference type="Pfam" id="PF02463"/>
    </source>
</evidence>
<dbReference type="SUPFAM" id="SSF52540">
    <property type="entry name" value="P-loop containing nucleoside triphosphate hydrolases"/>
    <property type="match status" value="1"/>
</dbReference>
<comment type="caution">
    <text evidence="11">The sequence shown here is derived from an EMBL/GenBank/DDBJ whole genome shotgun (WGS) entry which is preliminary data.</text>
</comment>
<evidence type="ECO:0000256" key="7">
    <source>
        <dbReference type="ARBA" id="ARBA00023204"/>
    </source>
</evidence>
<evidence type="ECO:0000313" key="12">
    <source>
        <dbReference type="Proteomes" id="UP000220752"/>
    </source>
</evidence>
<proteinExistence type="inferred from homology"/>
<dbReference type="Proteomes" id="UP000220752">
    <property type="component" value="Unassembled WGS sequence"/>
</dbReference>
<dbReference type="GO" id="GO:0009432">
    <property type="term" value="P:SOS response"/>
    <property type="evidence" value="ECO:0007669"/>
    <property type="project" value="TreeGrafter"/>
</dbReference>
<comment type="function">
    <text evidence="1 9">May be involved in recombinational repair of damaged DNA.</text>
</comment>
<reference evidence="11 12" key="1">
    <citation type="journal article" date="2017" name="Front. Microbiol.">
        <title>New Insights into the Diversity of the Genus Faecalibacterium.</title>
        <authorList>
            <person name="Benevides L."/>
            <person name="Burman S."/>
            <person name="Martin R."/>
            <person name="Robert V."/>
            <person name="Thomas M."/>
            <person name="Miquel S."/>
            <person name="Chain F."/>
            <person name="Sokol H."/>
            <person name="Bermudez-Humaran L.G."/>
            <person name="Morrison M."/>
            <person name="Langella P."/>
            <person name="Azevedo V.A."/>
            <person name="Chatel J.M."/>
            <person name="Soares S."/>
        </authorList>
    </citation>
    <scope>NUCLEOTIDE SEQUENCE [LARGE SCALE GENOMIC DNA]</scope>
    <source>
        <strain evidence="12">CNCM I-4540</strain>
    </source>
</reference>
<sequence>MLSSLQIENVAVIQKAEVHFKPGLNVLTGETGAGKSILIDSINAILGNRTSKDLVRTGASKAVIRAAFEEVPDTVLDSLEKAGYERSDALMLSREITAEGKSTCRINGMPATAAVLRELCGGLININGQHDSVGLLNPARHLGILDDYAQNSAEFQDYYVLYRELVRIKRELDAMITDEAEKQRRIDLLSYQVQEIEDAGLTAGEEQTLESRRKILANASAIRDKIAQSYALLSGDDEASGAVDLLGEASNAVDAAAQLDDALAGASSQLLDLYYNAKDVAADLIGRLDSYDTNDAELDEIEQRLDLIYKLKRKYGDTVEDVIAFGQNAREELERIQSSQERHDHLQAEKLRLYALAREKAEALTQTRLRAFEELNKRISGTLDFLNMPGVRMTLRHTRGPLASHGQDSIEFYISTNPGEAPKPLAKIASGGELSRITLAIKNAMADKDAVPTVIYDEIDSGVSGKAAGRIGEVLRQSAQGHQILCITHTAQIAALADCHLLIQKNVANDRTYTEIHPLDEEGRVEALARLISGDHVTELSRANAREMLGLGAK</sequence>
<accession>A0A2A6Z995</accession>
<organism evidence="11 12">
    <name type="scientific">Faecalibacterium langellae</name>
    <dbReference type="NCBI Taxonomy" id="3435293"/>
    <lineage>
        <taxon>Bacteria</taxon>
        <taxon>Bacillati</taxon>
        <taxon>Bacillota</taxon>
        <taxon>Clostridia</taxon>
        <taxon>Eubacteriales</taxon>
        <taxon>Oscillospiraceae</taxon>
        <taxon>Faecalibacterium</taxon>
    </lineage>
</organism>
<dbReference type="NCBIfam" id="TIGR00634">
    <property type="entry name" value="recN"/>
    <property type="match status" value="1"/>
</dbReference>
<keyword evidence="4" id="KW-0547">Nucleotide-binding</keyword>
<dbReference type="Pfam" id="PF02463">
    <property type="entry name" value="SMC_N"/>
    <property type="match status" value="1"/>
</dbReference>
<dbReference type="CDD" id="cd03241">
    <property type="entry name" value="ABC_RecN"/>
    <property type="match status" value="2"/>
</dbReference>
<gene>
    <name evidence="11" type="primary">recN</name>
    <name evidence="11" type="ORF">CGS46_11235</name>
</gene>
<evidence type="ECO:0000256" key="2">
    <source>
        <dbReference type="ARBA" id="ARBA00009441"/>
    </source>
</evidence>
<evidence type="ECO:0000256" key="5">
    <source>
        <dbReference type="ARBA" id="ARBA00022763"/>
    </source>
</evidence>
<keyword evidence="12" id="KW-1185">Reference proteome</keyword>
<dbReference type="AlphaFoldDB" id="A0A2A6Z995"/>